<accession>A0A1T1AUE8</accession>
<feature type="transmembrane region" description="Helical" evidence="6">
    <location>
        <begin position="12"/>
        <end position="33"/>
    </location>
</feature>
<evidence type="ECO:0000259" key="7">
    <source>
        <dbReference type="PROSITE" id="PS50885"/>
    </source>
</evidence>
<keyword evidence="4 6" id="KW-1133">Transmembrane helix</keyword>
<dbReference type="RefSeq" id="WP_078365456.1">
    <property type="nucleotide sequence ID" value="NZ_NRRK01000035.1"/>
</dbReference>
<feature type="domain" description="HAMP" evidence="7">
    <location>
        <begin position="366"/>
        <end position="418"/>
    </location>
</feature>
<dbReference type="InterPro" id="IPR029787">
    <property type="entry name" value="Nucleotide_cyclase"/>
</dbReference>
<evidence type="ECO:0000256" key="6">
    <source>
        <dbReference type="SAM" id="Phobius"/>
    </source>
</evidence>
<dbReference type="InterPro" id="IPR029151">
    <property type="entry name" value="Sensor-like_sf"/>
</dbReference>
<dbReference type="SUPFAM" id="SSF55073">
    <property type="entry name" value="Nucleotide cyclase"/>
    <property type="match status" value="1"/>
</dbReference>
<dbReference type="PROSITE" id="PS50887">
    <property type="entry name" value="GGDEF"/>
    <property type="match status" value="1"/>
</dbReference>
<dbReference type="SMART" id="SM00304">
    <property type="entry name" value="HAMP"/>
    <property type="match status" value="1"/>
</dbReference>
<dbReference type="PANTHER" id="PTHR46663">
    <property type="entry name" value="DIGUANYLATE CYCLASE DGCT-RELATED"/>
    <property type="match status" value="1"/>
</dbReference>
<dbReference type="SUPFAM" id="SSF103190">
    <property type="entry name" value="Sensory domain-like"/>
    <property type="match status" value="1"/>
</dbReference>
<dbReference type="GO" id="GO:0007165">
    <property type="term" value="P:signal transduction"/>
    <property type="evidence" value="ECO:0007669"/>
    <property type="project" value="InterPro"/>
</dbReference>
<dbReference type="Gene3D" id="6.10.340.10">
    <property type="match status" value="1"/>
</dbReference>
<feature type="transmembrane region" description="Helical" evidence="6">
    <location>
        <begin position="343"/>
        <end position="365"/>
    </location>
</feature>
<organism evidence="9 10">
    <name type="scientific">Rhodoferax fermentans</name>
    <dbReference type="NCBI Taxonomy" id="28066"/>
    <lineage>
        <taxon>Bacteria</taxon>
        <taxon>Pseudomonadati</taxon>
        <taxon>Pseudomonadota</taxon>
        <taxon>Betaproteobacteria</taxon>
        <taxon>Burkholderiales</taxon>
        <taxon>Comamonadaceae</taxon>
        <taxon>Rhodoferax</taxon>
    </lineage>
</organism>
<dbReference type="Pfam" id="PF02743">
    <property type="entry name" value="dCache_1"/>
    <property type="match status" value="1"/>
</dbReference>
<dbReference type="NCBIfam" id="TIGR00254">
    <property type="entry name" value="GGDEF"/>
    <property type="match status" value="1"/>
</dbReference>
<dbReference type="PROSITE" id="PS50885">
    <property type="entry name" value="HAMP"/>
    <property type="match status" value="1"/>
</dbReference>
<evidence type="ECO:0000313" key="10">
    <source>
        <dbReference type="Proteomes" id="UP000190750"/>
    </source>
</evidence>
<dbReference type="PANTHER" id="PTHR46663:SF2">
    <property type="entry name" value="GGDEF DOMAIN-CONTAINING PROTEIN"/>
    <property type="match status" value="1"/>
</dbReference>
<proteinExistence type="predicted"/>
<dbReference type="Pfam" id="PF00990">
    <property type="entry name" value="GGDEF"/>
    <property type="match status" value="1"/>
</dbReference>
<dbReference type="CDD" id="cd12913">
    <property type="entry name" value="PDC1_MCP_like"/>
    <property type="match status" value="1"/>
</dbReference>
<name>A0A1T1AUE8_RHOFE</name>
<comment type="caution">
    <text evidence="9">The sequence shown here is derived from an EMBL/GenBank/DDBJ whole genome shotgun (WGS) entry which is preliminary data.</text>
</comment>
<sequence>MNLYSSLTLRQWLTVPFTVLMVGVVVLTGALSYSTGSQAVNTVSQHLLQEMVARVGQAVNRHVVGSAAVLEAAFPTGLEVPDTIDAELDTLRTRFWIATSLHTDPNNFVYYGNQHGQAIGLLRLSSDEAELRYKLRADEFRGFSRFSGINGALGPKTFEKKLFDPRERPWYKAAERSLSSAWSAIYIDFTTEELVATRARRVLDAQGELQGVVATDISLQRLNLFVSNLPISSHGVAFIIEPDGKLIASSSGPNIKRLPGGGSERLMAIDSVNPLQRAAYQQVRDRLQSASLGVGPRALAFDGPNGETVEMAFDRVLDQAGLYWLIVVAVPRSDFMQGITANIFRTALIGLLGVIAAVVLGWRIVGWVDRDIKRLTEAAKLVGEGRLGAPLEVYRNDEIGVLASTFRKMQYRLRTDVLTGLSNREMLLHSITQRIEHKRRERDALSFALLFVDLNNFKLINDHLGHDAGDRVLMEIATRLSKVVRPGDVVARYAGDEFVLLINDIPSRQVADQVRRKLEATLLEPVQQVDLGSVPDGAGFGGAVGLAMYPMDGDTAELLIARADQEMYERKRAWRLDA</sequence>
<evidence type="ECO:0000256" key="4">
    <source>
        <dbReference type="ARBA" id="ARBA00022989"/>
    </source>
</evidence>
<dbReference type="AlphaFoldDB" id="A0A1T1AUE8"/>
<dbReference type="Pfam" id="PF00672">
    <property type="entry name" value="HAMP"/>
    <property type="match status" value="1"/>
</dbReference>
<dbReference type="GO" id="GO:0005886">
    <property type="term" value="C:plasma membrane"/>
    <property type="evidence" value="ECO:0007669"/>
    <property type="project" value="UniProtKB-SubCell"/>
</dbReference>
<dbReference type="SUPFAM" id="SSF158472">
    <property type="entry name" value="HAMP domain-like"/>
    <property type="match status" value="1"/>
</dbReference>
<keyword evidence="10" id="KW-1185">Reference proteome</keyword>
<dbReference type="EMBL" id="MTJN01000002">
    <property type="protein sequence ID" value="OOV07605.1"/>
    <property type="molecule type" value="Genomic_DNA"/>
</dbReference>
<comment type="subcellular location">
    <subcellularLocation>
        <location evidence="1">Cell membrane</location>
        <topology evidence="1">Multi-pass membrane protein</topology>
    </subcellularLocation>
</comment>
<evidence type="ECO:0000256" key="5">
    <source>
        <dbReference type="ARBA" id="ARBA00023136"/>
    </source>
</evidence>
<dbReference type="CDD" id="cd06225">
    <property type="entry name" value="HAMP"/>
    <property type="match status" value="1"/>
</dbReference>
<dbReference type="InterPro" id="IPR043128">
    <property type="entry name" value="Rev_trsase/Diguanyl_cyclase"/>
</dbReference>
<evidence type="ECO:0000256" key="1">
    <source>
        <dbReference type="ARBA" id="ARBA00004651"/>
    </source>
</evidence>
<dbReference type="STRING" id="28066.RF819_13455"/>
<keyword evidence="5 6" id="KW-0472">Membrane</keyword>
<protein>
    <submittedName>
        <fullName evidence="9">Sensor domain-containing diguanylate cyclase</fullName>
    </submittedName>
</protein>
<dbReference type="CDD" id="cd01949">
    <property type="entry name" value="GGDEF"/>
    <property type="match status" value="1"/>
</dbReference>
<dbReference type="InterPro" id="IPR000160">
    <property type="entry name" value="GGDEF_dom"/>
</dbReference>
<evidence type="ECO:0000256" key="2">
    <source>
        <dbReference type="ARBA" id="ARBA00022475"/>
    </source>
</evidence>
<reference evidence="9 10" key="1">
    <citation type="submission" date="2017-01" db="EMBL/GenBank/DDBJ databases">
        <title>Genome sequencing of Rhodoferax fermentans JCM 7819.</title>
        <authorList>
            <person name="Kim Y.J."/>
            <person name="Farh M.E.-A."/>
            <person name="Yang D.-C."/>
        </authorList>
    </citation>
    <scope>NUCLEOTIDE SEQUENCE [LARGE SCALE GENOMIC DNA]</scope>
    <source>
        <strain evidence="9 10">JCM 7819</strain>
    </source>
</reference>
<feature type="domain" description="GGDEF" evidence="8">
    <location>
        <begin position="445"/>
        <end position="578"/>
    </location>
</feature>
<dbReference type="OrthoDB" id="9813903at2"/>
<evidence type="ECO:0000256" key="3">
    <source>
        <dbReference type="ARBA" id="ARBA00022692"/>
    </source>
</evidence>
<dbReference type="Gene3D" id="3.30.70.270">
    <property type="match status" value="1"/>
</dbReference>
<dbReference type="Proteomes" id="UP000190750">
    <property type="component" value="Unassembled WGS sequence"/>
</dbReference>
<dbReference type="SMART" id="SM00267">
    <property type="entry name" value="GGDEF"/>
    <property type="match status" value="1"/>
</dbReference>
<gene>
    <name evidence="9" type="ORF">RF819_13455</name>
</gene>
<evidence type="ECO:0000313" key="9">
    <source>
        <dbReference type="EMBL" id="OOV07605.1"/>
    </source>
</evidence>
<dbReference type="Gene3D" id="3.30.450.20">
    <property type="entry name" value="PAS domain"/>
    <property type="match status" value="2"/>
</dbReference>
<keyword evidence="2" id="KW-1003">Cell membrane</keyword>
<evidence type="ECO:0000259" key="8">
    <source>
        <dbReference type="PROSITE" id="PS50887"/>
    </source>
</evidence>
<dbReference type="InterPro" id="IPR003660">
    <property type="entry name" value="HAMP_dom"/>
</dbReference>
<dbReference type="InterPro" id="IPR052163">
    <property type="entry name" value="DGC-Regulatory_Protein"/>
</dbReference>
<dbReference type="InterPro" id="IPR033479">
    <property type="entry name" value="dCache_1"/>
</dbReference>
<keyword evidence="3 6" id="KW-0812">Transmembrane</keyword>